<comment type="caution">
    <text evidence="6">The sequence shown here is derived from an EMBL/GenBank/DDBJ whole genome shotgun (WGS) entry which is preliminary data.</text>
</comment>
<keyword evidence="7" id="KW-1185">Reference proteome</keyword>
<comment type="function">
    <text evidence="1">Binds mRNA; thus facilitating recognition of the initiation point. It is needed to translate mRNA with a short Shine-Dalgarno (SD) purine-rich sequence.</text>
</comment>
<dbReference type="SUPFAM" id="SSF50249">
    <property type="entry name" value="Nucleic acid-binding proteins"/>
    <property type="match status" value="1"/>
</dbReference>
<name>A0A109JPY7_9BRAD</name>
<evidence type="ECO:0000256" key="2">
    <source>
        <dbReference type="ARBA" id="ARBA00035293"/>
    </source>
</evidence>
<reference evidence="6 7" key="1">
    <citation type="submission" date="2015-11" db="EMBL/GenBank/DDBJ databases">
        <title>Draft Genome Sequence of the Strain BR 10303 (Bradyrhizobium sp.) isolated from nodules of Centrolobium paraense.</title>
        <authorList>
            <person name="Zelli J.E."/>
            <person name="Simoes-Araujo J.L."/>
            <person name="Barauna A.C."/>
            <person name="Silva K."/>
        </authorList>
    </citation>
    <scope>NUCLEOTIDE SEQUENCE [LARGE SCALE GENOMIC DNA]</scope>
    <source>
        <strain evidence="6 7">BR 10303</strain>
    </source>
</reference>
<evidence type="ECO:0000256" key="1">
    <source>
        <dbReference type="ARBA" id="ARBA00025604"/>
    </source>
</evidence>
<feature type="region of interest" description="Disordered" evidence="4">
    <location>
        <begin position="74"/>
        <end position="117"/>
    </location>
</feature>
<dbReference type="SMART" id="SM00316">
    <property type="entry name" value="S1"/>
    <property type="match status" value="1"/>
</dbReference>
<dbReference type="InterPro" id="IPR003029">
    <property type="entry name" value="S1_domain"/>
</dbReference>
<dbReference type="InterPro" id="IPR012340">
    <property type="entry name" value="NA-bd_OB-fold"/>
</dbReference>
<organism evidence="6 7">
    <name type="scientific">Bradyrhizobium macuxiense</name>
    <dbReference type="NCBI Taxonomy" id="1755647"/>
    <lineage>
        <taxon>Bacteria</taxon>
        <taxon>Pseudomonadati</taxon>
        <taxon>Pseudomonadota</taxon>
        <taxon>Alphaproteobacteria</taxon>
        <taxon>Hyphomicrobiales</taxon>
        <taxon>Nitrobacteraceae</taxon>
        <taxon>Bradyrhizobium</taxon>
    </lineage>
</organism>
<dbReference type="FunFam" id="2.40.50.140:FF:000051">
    <property type="entry name" value="RNA-binding transcriptional accessory protein"/>
    <property type="match status" value="1"/>
</dbReference>
<proteinExistence type="predicted"/>
<dbReference type="GO" id="GO:0006412">
    <property type="term" value="P:translation"/>
    <property type="evidence" value="ECO:0007669"/>
    <property type="project" value="TreeGrafter"/>
</dbReference>
<dbReference type="EMBL" id="LNCU01000081">
    <property type="protein sequence ID" value="KWV52854.1"/>
    <property type="molecule type" value="Genomic_DNA"/>
</dbReference>
<dbReference type="GO" id="GO:0003735">
    <property type="term" value="F:structural constituent of ribosome"/>
    <property type="evidence" value="ECO:0007669"/>
    <property type="project" value="TreeGrafter"/>
</dbReference>
<dbReference type="GO" id="GO:0005829">
    <property type="term" value="C:cytosol"/>
    <property type="evidence" value="ECO:0007669"/>
    <property type="project" value="TreeGrafter"/>
</dbReference>
<dbReference type="PANTHER" id="PTHR10724:SF10">
    <property type="entry name" value="S1 RNA-BINDING DOMAIN-CONTAINING PROTEIN 1"/>
    <property type="match status" value="1"/>
</dbReference>
<dbReference type="InterPro" id="IPR050437">
    <property type="entry name" value="Ribos_protein_bS1-like"/>
</dbReference>
<accession>A0A109JPY7</accession>
<dbReference type="PANTHER" id="PTHR10724">
    <property type="entry name" value="30S RIBOSOMAL PROTEIN S1"/>
    <property type="match status" value="1"/>
</dbReference>
<dbReference type="GO" id="GO:0003729">
    <property type="term" value="F:mRNA binding"/>
    <property type="evidence" value="ECO:0007669"/>
    <property type="project" value="UniProtKB-ARBA"/>
</dbReference>
<sequence length="140" mass="15424">MILEGTVTNVAAFGAFVDIGVHQDGLVHISAMSRNFIKDPREVVKPGDIVKVKVLDVEVARKRIALTLRLDDEIGPKKDNAGASRDFSRGSAKMSSSAPRRQEQSGGGARRRPAPCCRKEWTRQADLRRRLIQRGCPLSC</sequence>
<gene>
    <name evidence="6" type="ORF">AS156_09425</name>
</gene>
<evidence type="ECO:0000259" key="5">
    <source>
        <dbReference type="PROSITE" id="PS50126"/>
    </source>
</evidence>
<dbReference type="CDD" id="cd05685">
    <property type="entry name" value="S1_Tex"/>
    <property type="match status" value="1"/>
</dbReference>
<evidence type="ECO:0000313" key="7">
    <source>
        <dbReference type="Proteomes" id="UP000057737"/>
    </source>
</evidence>
<evidence type="ECO:0000313" key="6">
    <source>
        <dbReference type="EMBL" id="KWV52854.1"/>
    </source>
</evidence>
<dbReference type="InterPro" id="IPR044146">
    <property type="entry name" value="S1_Tex"/>
</dbReference>
<protein>
    <recommendedName>
        <fullName evidence="2">Small ribosomal subunit protein bS1</fullName>
    </recommendedName>
    <alternativeName>
        <fullName evidence="3">30S ribosomal protein S1</fullName>
    </alternativeName>
</protein>
<dbReference type="Pfam" id="PF00575">
    <property type="entry name" value="S1"/>
    <property type="match status" value="1"/>
</dbReference>
<evidence type="ECO:0000256" key="3">
    <source>
        <dbReference type="ARBA" id="ARBA00035517"/>
    </source>
</evidence>
<dbReference type="Gene3D" id="2.40.50.140">
    <property type="entry name" value="Nucleic acid-binding proteins"/>
    <property type="match status" value="1"/>
</dbReference>
<feature type="domain" description="S1 motif" evidence="5">
    <location>
        <begin position="1"/>
        <end position="69"/>
    </location>
</feature>
<evidence type="ECO:0000256" key="4">
    <source>
        <dbReference type="SAM" id="MobiDB-lite"/>
    </source>
</evidence>
<dbReference type="AlphaFoldDB" id="A0A109JPY7"/>
<dbReference type="Proteomes" id="UP000057737">
    <property type="component" value="Unassembled WGS sequence"/>
</dbReference>
<dbReference type="PROSITE" id="PS50126">
    <property type="entry name" value="S1"/>
    <property type="match status" value="1"/>
</dbReference>